<dbReference type="Gene3D" id="1.20.1600.10">
    <property type="entry name" value="Outer membrane efflux proteins (OEP)"/>
    <property type="match status" value="1"/>
</dbReference>
<dbReference type="InterPro" id="IPR003423">
    <property type="entry name" value="OMP_efflux"/>
</dbReference>
<dbReference type="SUPFAM" id="SSF56954">
    <property type="entry name" value="Outer membrane efflux proteins (OEP)"/>
    <property type="match status" value="1"/>
</dbReference>
<dbReference type="RefSeq" id="WP_121084147.1">
    <property type="nucleotide sequence ID" value="NZ_RBZU01000001.1"/>
</dbReference>
<comment type="caution">
    <text evidence="4">The sequence shown here is derived from an EMBL/GenBank/DDBJ whole genome shotgun (WGS) entry which is preliminary data.</text>
</comment>
<dbReference type="PANTHER" id="PTHR30203:SF33">
    <property type="entry name" value="BLR4455 PROTEIN"/>
    <property type="match status" value="1"/>
</dbReference>
<dbReference type="EMBL" id="RBZU01000001">
    <property type="protein sequence ID" value="RKP59347.1"/>
    <property type="molecule type" value="Genomic_DNA"/>
</dbReference>
<reference evidence="4 5" key="1">
    <citation type="submission" date="2018-10" db="EMBL/GenBank/DDBJ databases">
        <title>Robbsia sp. DHC34, isolated from soil.</title>
        <authorList>
            <person name="Gao Z.-H."/>
            <person name="Qiu L.-H."/>
        </authorList>
    </citation>
    <scope>NUCLEOTIDE SEQUENCE [LARGE SCALE GENOMIC DNA]</scope>
    <source>
        <strain evidence="4 5">DHC34</strain>
    </source>
</reference>
<feature type="region of interest" description="Disordered" evidence="3">
    <location>
        <begin position="485"/>
        <end position="520"/>
    </location>
</feature>
<dbReference type="Proteomes" id="UP000270342">
    <property type="component" value="Unassembled WGS sequence"/>
</dbReference>
<evidence type="ECO:0000256" key="2">
    <source>
        <dbReference type="RuleBase" id="RU362097"/>
    </source>
</evidence>
<evidence type="ECO:0000313" key="4">
    <source>
        <dbReference type="EMBL" id="RKP59347.1"/>
    </source>
</evidence>
<gene>
    <name evidence="4" type="ORF">D7S86_00785</name>
</gene>
<dbReference type="InterPro" id="IPR010131">
    <property type="entry name" value="MdtP/NodT-like"/>
</dbReference>
<dbReference type="AlphaFoldDB" id="A0A494YH51"/>
<evidence type="ECO:0000256" key="1">
    <source>
        <dbReference type="ARBA" id="ARBA00007613"/>
    </source>
</evidence>
<evidence type="ECO:0000313" key="5">
    <source>
        <dbReference type="Proteomes" id="UP000270342"/>
    </source>
</evidence>
<protein>
    <submittedName>
        <fullName evidence="4">Efflux transporter outer membrane subunit</fullName>
    </submittedName>
</protein>
<keyword evidence="5" id="KW-1185">Reference proteome</keyword>
<dbReference type="GO" id="GO:0015562">
    <property type="term" value="F:efflux transmembrane transporter activity"/>
    <property type="evidence" value="ECO:0007669"/>
    <property type="project" value="InterPro"/>
</dbReference>
<dbReference type="Gene3D" id="2.20.200.10">
    <property type="entry name" value="Outer membrane efflux proteins (OEP)"/>
    <property type="match status" value="1"/>
</dbReference>
<dbReference type="OrthoDB" id="9770517at2"/>
<sequence length="520" mass="54635">MSIRRSIRVSRVCVRVRPTILVAALACGAVVSGCAVGPDYARPSVAMPATFKEAAPGWKVAEPADRHDRGDWWRVFDDDTLDRLEAKVDVSNQTIAGYEAAYRQSHALVDEARAAYFPTISVSAGGTRSGTARSSLASSGAVTSSGVSNTFSLEGDATWELDVWGKVRREVASEKAGQQAAAADIANARLSAQATLAQDYFQLRALDATQKLLDDTVAAYQKSLELTQNRYAQGVAARSDVLQAQTQLQSAQSSAVNNGIARAQYEHAIAVLVGEPASTFSIPVMPLAAEPPAIPAQLPTALLERRPDIAAAERRAAAANEQIGVAIAAYFPSISLSATGGYQSSLLGSLVSAPSRFWTLGPQLAETVFDAGLRGAQTDAARAAYDQQVANYRQAVLAAFQDVEDNLVSLRVLEQQIVIQRAAVDSAREALAIVTNQYKAGTSTYLDVITSQTAAYQAEQTLANISGQRMVSAVGLVKSLGGGWNTSRMDDPEAKAADGSAAPAPGDTPTDAPDAAASSS</sequence>
<evidence type="ECO:0000256" key="3">
    <source>
        <dbReference type="SAM" id="MobiDB-lite"/>
    </source>
</evidence>
<accession>A0A494YH51</accession>
<dbReference type="PROSITE" id="PS51257">
    <property type="entry name" value="PROKAR_LIPOPROTEIN"/>
    <property type="match status" value="1"/>
</dbReference>
<dbReference type="GO" id="GO:0005886">
    <property type="term" value="C:plasma membrane"/>
    <property type="evidence" value="ECO:0007669"/>
    <property type="project" value="UniProtKB-SubCell"/>
</dbReference>
<keyword evidence="2" id="KW-0812">Transmembrane</keyword>
<comment type="similarity">
    <text evidence="1 2">Belongs to the outer membrane factor (OMF) (TC 1.B.17) family.</text>
</comment>
<feature type="compositionally biased region" description="Low complexity" evidence="3">
    <location>
        <begin position="497"/>
        <end position="520"/>
    </location>
</feature>
<proteinExistence type="inferred from homology"/>
<keyword evidence="2" id="KW-0564">Palmitate</keyword>
<keyword evidence="2" id="KW-0449">Lipoprotein</keyword>
<comment type="subcellular location">
    <subcellularLocation>
        <location evidence="2">Cell membrane</location>
        <topology evidence="2">Lipid-anchor</topology>
    </subcellularLocation>
</comment>
<dbReference type="PANTHER" id="PTHR30203">
    <property type="entry name" value="OUTER MEMBRANE CATION EFFLUX PROTEIN"/>
    <property type="match status" value="1"/>
</dbReference>
<dbReference type="Pfam" id="PF02321">
    <property type="entry name" value="OEP"/>
    <property type="match status" value="2"/>
</dbReference>
<keyword evidence="2" id="KW-0472">Membrane</keyword>
<name>A0A494YH51_9BURK</name>
<keyword evidence="2" id="KW-1134">Transmembrane beta strand</keyword>
<dbReference type="NCBIfam" id="TIGR01845">
    <property type="entry name" value="outer_NodT"/>
    <property type="match status" value="1"/>
</dbReference>
<organism evidence="4 5">
    <name type="scientific">Pararobbsia silviterrae</name>
    <dbReference type="NCBI Taxonomy" id="1792498"/>
    <lineage>
        <taxon>Bacteria</taxon>
        <taxon>Pseudomonadati</taxon>
        <taxon>Pseudomonadota</taxon>
        <taxon>Betaproteobacteria</taxon>
        <taxon>Burkholderiales</taxon>
        <taxon>Burkholderiaceae</taxon>
        <taxon>Pararobbsia</taxon>
    </lineage>
</organism>